<evidence type="ECO:0000313" key="1">
    <source>
        <dbReference type="EMBL" id="GAG39568.1"/>
    </source>
</evidence>
<feature type="non-terminal residue" evidence="1">
    <location>
        <position position="63"/>
    </location>
</feature>
<sequence>MCGIALLGGGIRGTVSPALGDGLACVPLGRGGGSAATGPCLDGAFATLFGFCFGFDFGFARKR</sequence>
<comment type="caution">
    <text evidence="1">The sequence shown here is derived from an EMBL/GenBank/DDBJ whole genome shotgun (WGS) entry which is preliminary data.</text>
</comment>
<reference evidence="1" key="1">
    <citation type="journal article" date="2014" name="Front. Microbiol.">
        <title>High frequency of phylogenetically diverse reductive dehalogenase-homologous genes in deep subseafloor sedimentary metagenomes.</title>
        <authorList>
            <person name="Kawai M."/>
            <person name="Futagami T."/>
            <person name="Toyoda A."/>
            <person name="Takaki Y."/>
            <person name="Nishi S."/>
            <person name="Hori S."/>
            <person name="Arai W."/>
            <person name="Tsubouchi T."/>
            <person name="Morono Y."/>
            <person name="Uchiyama I."/>
            <person name="Ito T."/>
            <person name="Fujiyama A."/>
            <person name="Inagaki F."/>
            <person name="Takami H."/>
        </authorList>
    </citation>
    <scope>NUCLEOTIDE SEQUENCE</scope>
    <source>
        <strain evidence="1">Expedition CK06-06</strain>
    </source>
</reference>
<gene>
    <name evidence="1" type="ORF">S01H1_69390</name>
</gene>
<name>X0XSF5_9ZZZZ</name>
<dbReference type="EMBL" id="BARS01046072">
    <property type="protein sequence ID" value="GAG39568.1"/>
    <property type="molecule type" value="Genomic_DNA"/>
</dbReference>
<organism evidence="1">
    <name type="scientific">marine sediment metagenome</name>
    <dbReference type="NCBI Taxonomy" id="412755"/>
    <lineage>
        <taxon>unclassified sequences</taxon>
        <taxon>metagenomes</taxon>
        <taxon>ecological metagenomes</taxon>
    </lineage>
</organism>
<proteinExistence type="predicted"/>
<accession>X0XSF5</accession>
<protein>
    <submittedName>
        <fullName evidence="1">Uncharacterized protein</fullName>
    </submittedName>
</protein>
<dbReference type="AlphaFoldDB" id="X0XSF5"/>